<dbReference type="Gramene" id="HORVU.MOREX.r2.1HG0051550.1">
    <property type="protein sequence ID" value="HORVU.MOREX.r2.1HG0051550.1.CDS.1"/>
    <property type="gene ID" value="HORVU.MOREX.r2.1HG0051550"/>
</dbReference>
<dbReference type="EnsemblPlants" id="HORVU.MOREX.r3.1HG0064670.1">
    <property type="protein sequence ID" value="HORVU.MOREX.r3.1HG0064670.1.CDS1"/>
    <property type="gene ID" value="HORVU.MOREX.r3.1HG0064670"/>
</dbReference>
<organism evidence="2 3">
    <name type="scientific">Hordeum vulgare subsp. vulgare</name>
    <name type="common">Domesticated barley</name>
    <dbReference type="NCBI Taxonomy" id="112509"/>
    <lineage>
        <taxon>Eukaryota</taxon>
        <taxon>Viridiplantae</taxon>
        <taxon>Streptophyta</taxon>
        <taxon>Embryophyta</taxon>
        <taxon>Tracheophyta</taxon>
        <taxon>Spermatophyta</taxon>
        <taxon>Magnoliopsida</taxon>
        <taxon>Liliopsida</taxon>
        <taxon>Poales</taxon>
        <taxon>Poaceae</taxon>
        <taxon>BOP clade</taxon>
        <taxon>Pooideae</taxon>
        <taxon>Triticodae</taxon>
        <taxon>Triticeae</taxon>
        <taxon>Hordeinae</taxon>
        <taxon>Hordeum</taxon>
    </lineage>
</organism>
<dbReference type="GO" id="GO:0004523">
    <property type="term" value="F:RNA-DNA hybrid ribonuclease activity"/>
    <property type="evidence" value="ECO:0007669"/>
    <property type="project" value="InterPro"/>
</dbReference>
<dbReference type="SMR" id="A0A8I6X4B7"/>
<evidence type="ECO:0000313" key="2">
    <source>
        <dbReference type="EnsemblPlants" id="HORVU.MOREX.r3.1HG0064670.1.CDS1"/>
    </source>
</evidence>
<keyword evidence="3" id="KW-1185">Reference proteome</keyword>
<evidence type="ECO:0000313" key="3">
    <source>
        <dbReference type="Proteomes" id="UP000011116"/>
    </source>
</evidence>
<protein>
    <recommendedName>
        <fullName evidence="1">RNase H type-1 domain-containing protein</fullName>
    </recommendedName>
</protein>
<feature type="domain" description="RNase H type-1" evidence="1">
    <location>
        <begin position="2"/>
        <end position="74"/>
    </location>
</feature>
<sequence>MEGLSFAIQWSDRPIEMEMDSSTTVAMISCGQVDWSLYAGLVSEIKHLMTLRRTCITLIPRSQNKARDKLASFARIEGRTFTWVGFGPDDVLEIVQEDCKNLILE</sequence>
<name>A0A8I6X4B7_HORVV</name>
<proteinExistence type="predicted"/>
<dbReference type="InterPro" id="IPR044730">
    <property type="entry name" value="RNase_H-like_dom_plant"/>
</dbReference>
<dbReference type="CDD" id="cd06222">
    <property type="entry name" value="RNase_H_like"/>
    <property type="match status" value="1"/>
</dbReference>
<accession>A0A8I6X4B7</accession>
<dbReference type="AlphaFoldDB" id="A0A8I6X4B7"/>
<reference evidence="2" key="2">
    <citation type="submission" date="2020-10" db="EMBL/GenBank/DDBJ databases">
        <authorList>
            <person name="Scholz U."/>
            <person name="Mascher M."/>
            <person name="Fiebig A."/>
        </authorList>
    </citation>
    <scope>NUCLEOTIDE SEQUENCE [LARGE SCALE GENOMIC DNA]</scope>
    <source>
        <strain evidence="2">cv. Morex</strain>
    </source>
</reference>
<dbReference type="Pfam" id="PF13456">
    <property type="entry name" value="RVT_3"/>
    <property type="match status" value="1"/>
</dbReference>
<reference evidence="3" key="1">
    <citation type="journal article" date="2012" name="Nature">
        <title>A physical, genetic and functional sequence assembly of the barley genome.</title>
        <authorList>
            <consortium name="The International Barley Genome Sequencing Consortium"/>
            <person name="Mayer K.F."/>
            <person name="Waugh R."/>
            <person name="Brown J.W."/>
            <person name="Schulman A."/>
            <person name="Langridge P."/>
            <person name="Platzer M."/>
            <person name="Fincher G.B."/>
            <person name="Muehlbauer G.J."/>
            <person name="Sato K."/>
            <person name="Close T.J."/>
            <person name="Wise R.P."/>
            <person name="Stein N."/>
        </authorList>
    </citation>
    <scope>NUCLEOTIDE SEQUENCE [LARGE SCALE GENOMIC DNA]</scope>
    <source>
        <strain evidence="3">cv. Morex</strain>
    </source>
</reference>
<evidence type="ECO:0000259" key="1">
    <source>
        <dbReference type="Pfam" id="PF13456"/>
    </source>
</evidence>
<dbReference type="Gramene" id="HORVU.MOREX.r3.1HG0064670.1">
    <property type="protein sequence ID" value="HORVU.MOREX.r3.1HG0064670.1.CDS1"/>
    <property type="gene ID" value="HORVU.MOREX.r3.1HG0064670"/>
</dbReference>
<dbReference type="Proteomes" id="UP000011116">
    <property type="component" value="Chromosome 1H"/>
</dbReference>
<reference evidence="2" key="3">
    <citation type="submission" date="2022-01" db="UniProtKB">
        <authorList>
            <consortium name="EnsemblPlants"/>
        </authorList>
    </citation>
    <scope>IDENTIFICATION</scope>
    <source>
        <strain evidence="2">subsp. vulgare</strain>
    </source>
</reference>
<dbReference type="GO" id="GO:0003676">
    <property type="term" value="F:nucleic acid binding"/>
    <property type="evidence" value="ECO:0007669"/>
    <property type="project" value="InterPro"/>
</dbReference>
<dbReference type="InterPro" id="IPR002156">
    <property type="entry name" value="RNaseH_domain"/>
</dbReference>